<evidence type="ECO:0000313" key="5">
    <source>
        <dbReference type="Proteomes" id="UP000250266"/>
    </source>
</evidence>
<accession>A0A8E2DX60</accession>
<feature type="domain" description="AsqO/PenF-like C-terminal" evidence="3">
    <location>
        <begin position="237"/>
        <end position="365"/>
    </location>
</feature>
<protein>
    <submittedName>
        <fullName evidence="4">Uncharacterized protein</fullName>
    </submittedName>
</protein>
<gene>
    <name evidence="4" type="ORF">K432DRAFT_410850</name>
</gene>
<dbReference type="Pfam" id="PF25581">
    <property type="entry name" value="AsqO_C"/>
    <property type="match status" value="1"/>
</dbReference>
<dbReference type="Proteomes" id="UP000250266">
    <property type="component" value="Unassembled WGS sequence"/>
</dbReference>
<feature type="signal peptide" evidence="1">
    <location>
        <begin position="1"/>
        <end position="19"/>
    </location>
</feature>
<dbReference type="AlphaFoldDB" id="A0A8E2DX60"/>
<keyword evidence="5" id="KW-1185">Reference proteome</keyword>
<name>A0A8E2DX60_9PEZI</name>
<reference evidence="4 5" key="1">
    <citation type="journal article" date="2016" name="Nat. Commun.">
        <title>Ectomycorrhizal ecology is imprinted in the genome of the dominant symbiotic fungus Cenococcum geophilum.</title>
        <authorList>
            <consortium name="DOE Joint Genome Institute"/>
            <person name="Peter M."/>
            <person name="Kohler A."/>
            <person name="Ohm R.A."/>
            <person name="Kuo A."/>
            <person name="Krutzmann J."/>
            <person name="Morin E."/>
            <person name="Arend M."/>
            <person name="Barry K.W."/>
            <person name="Binder M."/>
            <person name="Choi C."/>
            <person name="Clum A."/>
            <person name="Copeland A."/>
            <person name="Grisel N."/>
            <person name="Haridas S."/>
            <person name="Kipfer T."/>
            <person name="LaButti K."/>
            <person name="Lindquist E."/>
            <person name="Lipzen A."/>
            <person name="Maire R."/>
            <person name="Meier B."/>
            <person name="Mihaltcheva S."/>
            <person name="Molinier V."/>
            <person name="Murat C."/>
            <person name="Poggeler S."/>
            <person name="Quandt C.A."/>
            <person name="Sperisen C."/>
            <person name="Tritt A."/>
            <person name="Tisserant E."/>
            <person name="Crous P.W."/>
            <person name="Henrissat B."/>
            <person name="Nehls U."/>
            <person name="Egli S."/>
            <person name="Spatafora J.W."/>
            <person name="Grigoriev I.V."/>
            <person name="Martin F.M."/>
        </authorList>
    </citation>
    <scope>NUCLEOTIDE SEQUENCE [LARGE SCALE GENOMIC DNA]</scope>
    <source>
        <strain evidence="4 5">CBS 459.81</strain>
    </source>
</reference>
<evidence type="ECO:0000259" key="2">
    <source>
        <dbReference type="Pfam" id="PF24137"/>
    </source>
</evidence>
<feature type="domain" description="Diels-Alderase N-terminal" evidence="2">
    <location>
        <begin position="57"/>
        <end position="229"/>
    </location>
</feature>
<evidence type="ECO:0000259" key="3">
    <source>
        <dbReference type="Pfam" id="PF25581"/>
    </source>
</evidence>
<proteinExistence type="predicted"/>
<organism evidence="4 5">
    <name type="scientific">Lepidopterella palustris CBS 459.81</name>
    <dbReference type="NCBI Taxonomy" id="1314670"/>
    <lineage>
        <taxon>Eukaryota</taxon>
        <taxon>Fungi</taxon>
        <taxon>Dikarya</taxon>
        <taxon>Ascomycota</taxon>
        <taxon>Pezizomycotina</taxon>
        <taxon>Dothideomycetes</taxon>
        <taxon>Pleosporomycetidae</taxon>
        <taxon>Mytilinidiales</taxon>
        <taxon>Argynnaceae</taxon>
        <taxon>Lepidopterella</taxon>
    </lineage>
</organism>
<dbReference type="InterPro" id="IPR057722">
    <property type="entry name" value="AsqO/PenF-like_C"/>
</dbReference>
<evidence type="ECO:0000313" key="4">
    <source>
        <dbReference type="EMBL" id="OCK73253.1"/>
    </source>
</evidence>
<sequence length="369" mass="39983">MRIYEAGILALLPLVIVNAIPFPPTLHITPPIQQTGEDQGIFTGGSTPFDGPKLNFFNGSASDWWYFDAVSMDGSTHVTITFLIANLTSAENFVGEFTSINSVIFTAGFANGTTYQAFLPAGDAIVTTAGDGASGYWNGTGATFSASHDMSRFEIYVDLPVFNVTGTIILNSFTPPHSPCSIDIINASQGLTDVLGWVNPVPDSNTEVNIAIGDDLIVFNGTGYHDKNWATVPLAETAAFWYWGHVRLGPYSLIWWDLFLHDTTEINHGYLVTADSVISVGCYGLKVRPTGFNSTFPPSGHSGNPQGLHIEYEFGNGKVFVVDVTGRVEWEPLFQVGGYTRFVGQGTGGFQGGPVYSGPTLYEWMRYIP</sequence>
<dbReference type="SUPFAM" id="SSF159245">
    <property type="entry name" value="AttH-like"/>
    <property type="match status" value="1"/>
</dbReference>
<feature type="chain" id="PRO_5034814551" evidence="1">
    <location>
        <begin position="20"/>
        <end position="369"/>
    </location>
</feature>
<evidence type="ECO:0000256" key="1">
    <source>
        <dbReference type="SAM" id="SignalP"/>
    </source>
</evidence>
<dbReference type="EMBL" id="KV745862">
    <property type="protein sequence ID" value="OCK73253.1"/>
    <property type="molecule type" value="Genomic_DNA"/>
</dbReference>
<dbReference type="InterPro" id="IPR056402">
    <property type="entry name" value="DA_N"/>
</dbReference>
<keyword evidence="1" id="KW-0732">Signal</keyword>
<dbReference type="OrthoDB" id="3914164at2759"/>
<dbReference type="Pfam" id="PF24137">
    <property type="entry name" value="DA_N"/>
    <property type="match status" value="1"/>
</dbReference>